<dbReference type="Gene3D" id="2.60.40.10">
    <property type="entry name" value="Immunoglobulins"/>
    <property type="match status" value="1"/>
</dbReference>
<evidence type="ECO:0000259" key="2">
    <source>
        <dbReference type="Pfam" id="PF14065"/>
    </source>
</evidence>
<evidence type="ECO:0000259" key="1">
    <source>
        <dbReference type="Pfam" id="PF01833"/>
    </source>
</evidence>
<sequence length="427" mass="47226">MSNFLAVATATATLKNLLQSTIGIDEHDVQGVTVTTQRPKKEMPSPCVNIFLYQVTPNPYWRNQDLPSRNASNAKLVQRPKIALDLHYLVTFYGEESHLVPQRLLGSVMRTIHTYPVLTRKMIQDTIKMSQYQYLSTSDLANEIELVKFVPLTLNTEELSKIWSVFFQVDYALSIAYQASVVFIESDDAFAAPLPVRQPVVTVVPFNYPKIAKINPPAIAYHAGAPITIHGSSLQAGDQSSITQVTLGNNLLTPDFPIHAERLVVHLPDNARAGINAVQVRQQIDVGDHQLRPGFESNVATLVIQPVLESITFKQISNPVTDLPEIQHFDAKIAPSVGVQQRAELLLNEFVSIPASNTSPQQPLTFTIPGLPRDTDSNSLIFETTGIPPGTYLVRVRVDGAESNLEIDTRQGSPTFNMPYKPTVEVL</sequence>
<name>A0A383RAN6_PAEAL</name>
<dbReference type="InterPro" id="IPR002909">
    <property type="entry name" value="IPT_dom"/>
</dbReference>
<dbReference type="Proteomes" id="UP000304148">
    <property type="component" value="Chromosome"/>
</dbReference>
<gene>
    <name evidence="3" type="ORF">PBLR_12450</name>
</gene>
<evidence type="ECO:0000313" key="4">
    <source>
        <dbReference type="Proteomes" id="UP000304148"/>
    </source>
</evidence>
<dbReference type="RefSeq" id="WP_138185983.1">
    <property type="nucleotide sequence ID" value="NZ_LS992241.1"/>
</dbReference>
<dbReference type="InterPro" id="IPR025351">
    <property type="entry name" value="Pvc16_N"/>
</dbReference>
<dbReference type="Pfam" id="PF01833">
    <property type="entry name" value="TIG"/>
    <property type="match status" value="1"/>
</dbReference>
<dbReference type="EMBL" id="LS992241">
    <property type="protein sequence ID" value="SYX84028.1"/>
    <property type="molecule type" value="Genomic_DNA"/>
</dbReference>
<dbReference type="InterPro" id="IPR013783">
    <property type="entry name" value="Ig-like_fold"/>
</dbReference>
<organism evidence="3 4">
    <name type="scientific">Paenibacillus alvei</name>
    <name type="common">Bacillus alvei</name>
    <dbReference type="NCBI Taxonomy" id="44250"/>
    <lineage>
        <taxon>Bacteria</taxon>
        <taxon>Bacillati</taxon>
        <taxon>Bacillota</taxon>
        <taxon>Bacilli</taxon>
        <taxon>Bacillales</taxon>
        <taxon>Paenibacillaceae</taxon>
        <taxon>Paenibacillus</taxon>
    </lineage>
</organism>
<feature type="domain" description="Pvc16 N-terminal" evidence="2">
    <location>
        <begin position="10"/>
        <end position="197"/>
    </location>
</feature>
<feature type="domain" description="IPT/TIG" evidence="1">
    <location>
        <begin position="209"/>
        <end position="281"/>
    </location>
</feature>
<proteinExistence type="predicted"/>
<reference evidence="4" key="1">
    <citation type="submission" date="2018-08" db="EMBL/GenBank/DDBJ databases">
        <authorList>
            <person name="Chevrot R."/>
        </authorList>
    </citation>
    <scope>NUCLEOTIDE SEQUENCE [LARGE SCALE GENOMIC DNA]</scope>
</reference>
<accession>A0A383RAN6</accession>
<protein>
    <submittedName>
        <fullName evidence="3">Uncharacterized protein</fullName>
    </submittedName>
</protein>
<evidence type="ECO:0000313" key="3">
    <source>
        <dbReference type="EMBL" id="SYX84028.1"/>
    </source>
</evidence>
<dbReference type="AlphaFoldDB" id="A0A383RAN6"/>
<dbReference type="Pfam" id="PF14065">
    <property type="entry name" value="Pvc16_N"/>
    <property type="match status" value="1"/>
</dbReference>